<accession>A0A2A6BPW0</accession>
<dbReference type="Proteomes" id="UP000005239">
    <property type="component" value="Unassembled WGS sequence"/>
</dbReference>
<proteinExistence type="predicted"/>
<organism evidence="1 2">
    <name type="scientific">Pristionchus pacificus</name>
    <name type="common">Parasitic nematode worm</name>
    <dbReference type="NCBI Taxonomy" id="54126"/>
    <lineage>
        <taxon>Eukaryota</taxon>
        <taxon>Metazoa</taxon>
        <taxon>Ecdysozoa</taxon>
        <taxon>Nematoda</taxon>
        <taxon>Chromadorea</taxon>
        <taxon>Rhabditida</taxon>
        <taxon>Rhabditina</taxon>
        <taxon>Diplogasteromorpha</taxon>
        <taxon>Diplogasteroidea</taxon>
        <taxon>Neodiplogasteridae</taxon>
        <taxon>Pristionchus</taxon>
    </lineage>
</organism>
<protein>
    <submittedName>
        <fullName evidence="1">Uncharacterized protein</fullName>
    </submittedName>
</protein>
<reference evidence="1" key="2">
    <citation type="submission" date="2022-06" db="UniProtKB">
        <authorList>
            <consortium name="EnsemblMetazoa"/>
        </authorList>
    </citation>
    <scope>IDENTIFICATION</scope>
    <source>
        <strain evidence="1">PS312</strain>
    </source>
</reference>
<name>A0A2A6BPW0_PRIPA</name>
<evidence type="ECO:0000313" key="2">
    <source>
        <dbReference type="Proteomes" id="UP000005239"/>
    </source>
</evidence>
<dbReference type="EnsemblMetazoa" id="PPA36754.1">
    <property type="protein sequence ID" value="PPA36754.1"/>
    <property type="gene ID" value="WBGene00275123"/>
</dbReference>
<evidence type="ECO:0000313" key="1">
    <source>
        <dbReference type="EnsemblMetazoa" id="PPA36754.1"/>
    </source>
</evidence>
<accession>A0A8R1UQQ2</accession>
<keyword evidence="2" id="KW-1185">Reference proteome</keyword>
<sequence length="79" mass="8955">MRKGSIMRSLFLLALFSFILLGWSRSGVDAIAPVPFIEEKHIVLRSDKNSEVPLPQDVNEPIDEDLAEVARPKRFGFPF</sequence>
<gene>
    <name evidence="1" type="primary">WBGene00275123</name>
</gene>
<reference evidence="2" key="1">
    <citation type="journal article" date="2008" name="Nat. Genet.">
        <title>The Pristionchus pacificus genome provides a unique perspective on nematode lifestyle and parasitism.</title>
        <authorList>
            <person name="Dieterich C."/>
            <person name="Clifton S.W."/>
            <person name="Schuster L.N."/>
            <person name="Chinwalla A."/>
            <person name="Delehaunty K."/>
            <person name="Dinkelacker I."/>
            <person name="Fulton L."/>
            <person name="Fulton R."/>
            <person name="Godfrey J."/>
            <person name="Minx P."/>
            <person name="Mitreva M."/>
            <person name="Roeseler W."/>
            <person name="Tian H."/>
            <person name="Witte H."/>
            <person name="Yang S.P."/>
            <person name="Wilson R.K."/>
            <person name="Sommer R.J."/>
        </authorList>
    </citation>
    <scope>NUCLEOTIDE SEQUENCE [LARGE SCALE GENOMIC DNA]</scope>
    <source>
        <strain evidence="2">PS312</strain>
    </source>
</reference>
<dbReference type="AlphaFoldDB" id="A0A2A6BPW0"/>